<dbReference type="EMBL" id="BAABRO010000033">
    <property type="protein sequence ID" value="GAA5511041.1"/>
    <property type="molecule type" value="Genomic_DNA"/>
</dbReference>
<keyword evidence="2" id="KW-1185">Reference proteome</keyword>
<accession>A0ABP9W206</accession>
<sequence>MAENRNDAFYVEVLLPPSVWKPLTQSYPYNFGFGTGYRHSDFRHANCERWGSIIRPDQHAFGSLNEYQEVTYGPFETMAEGVNLSRGISSCLASSKDYGRELVAIRISTDFCKVVLRNWTGVTGGEN</sequence>
<dbReference type="RefSeq" id="WP_345689424.1">
    <property type="nucleotide sequence ID" value="NZ_BAABRO010000033.1"/>
</dbReference>
<organism evidence="1 2">
    <name type="scientific">Novipirellula caenicola</name>
    <dbReference type="NCBI Taxonomy" id="1536901"/>
    <lineage>
        <taxon>Bacteria</taxon>
        <taxon>Pseudomonadati</taxon>
        <taxon>Planctomycetota</taxon>
        <taxon>Planctomycetia</taxon>
        <taxon>Pirellulales</taxon>
        <taxon>Pirellulaceae</taxon>
        <taxon>Novipirellula</taxon>
    </lineage>
</organism>
<evidence type="ECO:0000313" key="2">
    <source>
        <dbReference type="Proteomes" id="UP001416858"/>
    </source>
</evidence>
<reference evidence="1 2" key="1">
    <citation type="submission" date="2024-02" db="EMBL/GenBank/DDBJ databases">
        <title>Rhodopirellula caenicola NBRC 110016.</title>
        <authorList>
            <person name="Ichikawa N."/>
            <person name="Katano-Makiyama Y."/>
            <person name="Hidaka K."/>
        </authorList>
    </citation>
    <scope>NUCLEOTIDE SEQUENCE [LARGE SCALE GENOMIC DNA]</scope>
    <source>
        <strain evidence="1 2">NBRC 110016</strain>
    </source>
</reference>
<protein>
    <submittedName>
        <fullName evidence="1">Uncharacterized protein</fullName>
    </submittedName>
</protein>
<proteinExistence type="predicted"/>
<name>A0ABP9W206_9BACT</name>
<evidence type="ECO:0000313" key="1">
    <source>
        <dbReference type="EMBL" id="GAA5511041.1"/>
    </source>
</evidence>
<comment type="caution">
    <text evidence="1">The sequence shown here is derived from an EMBL/GenBank/DDBJ whole genome shotgun (WGS) entry which is preliminary data.</text>
</comment>
<gene>
    <name evidence="1" type="ORF">Rcae01_06554</name>
</gene>
<dbReference type="Proteomes" id="UP001416858">
    <property type="component" value="Unassembled WGS sequence"/>
</dbReference>